<gene>
    <name evidence="1" type="ORF">B1H20_16155</name>
</gene>
<name>A0A1V0UMP8_STRVN</name>
<dbReference type="AlphaFoldDB" id="A0A1V0UMP8"/>
<protein>
    <submittedName>
        <fullName evidence="1">Uncharacterized protein</fullName>
    </submittedName>
</protein>
<evidence type="ECO:0000313" key="1">
    <source>
        <dbReference type="EMBL" id="ARF66228.1"/>
    </source>
</evidence>
<dbReference type="KEGG" id="svu:B1H20_16155"/>
<dbReference type="STRING" id="1935.B1H20_16155"/>
<proteinExistence type="predicted"/>
<dbReference type="EMBL" id="CP020570">
    <property type="protein sequence ID" value="ARF66228.1"/>
    <property type="molecule type" value="Genomic_DNA"/>
</dbReference>
<organism evidence="1 2">
    <name type="scientific">Streptomyces violaceoruber</name>
    <dbReference type="NCBI Taxonomy" id="1935"/>
    <lineage>
        <taxon>Bacteria</taxon>
        <taxon>Bacillati</taxon>
        <taxon>Actinomycetota</taxon>
        <taxon>Actinomycetes</taxon>
        <taxon>Kitasatosporales</taxon>
        <taxon>Streptomycetaceae</taxon>
        <taxon>Streptomyces</taxon>
        <taxon>Streptomyces violaceoruber group</taxon>
    </lineage>
</organism>
<reference evidence="1 2" key="1">
    <citation type="submission" date="2017-03" db="EMBL/GenBank/DDBJ databases">
        <title>Complete Genome Sequence of a natural compounds producer, Streptomyces violaceus S21.</title>
        <authorList>
            <person name="Zhong C."/>
            <person name="Zhao Z."/>
            <person name="Fu J."/>
            <person name="Zong G."/>
            <person name="Qin R."/>
            <person name="Cao G."/>
        </authorList>
    </citation>
    <scope>NUCLEOTIDE SEQUENCE [LARGE SCALE GENOMIC DNA]</scope>
    <source>
        <strain evidence="1 2">S21</strain>
    </source>
</reference>
<dbReference type="RefSeq" id="WP_030115967.1">
    <property type="nucleotide sequence ID" value="NZ_CP020570.1"/>
</dbReference>
<sequence length="120" mass="12719">MEQHVLEALLGADGGEVAGKALAVLRGGGGYWVGDRAQPAGRHAGVYGQRLRRMRKYGIEPLGLEAAVQAVRAYGRPVRTGMVDAADRSWTALLFLTEDGGTLLACAGWPLPLVRRPPVG</sequence>
<evidence type="ECO:0000313" key="2">
    <source>
        <dbReference type="Proteomes" id="UP000192445"/>
    </source>
</evidence>
<dbReference type="Proteomes" id="UP000192445">
    <property type="component" value="Chromosome"/>
</dbReference>
<accession>A0A1V0UMP8</accession>
<dbReference type="OrthoDB" id="4323858at2"/>
<dbReference type="GeneID" id="63981051"/>